<dbReference type="InterPro" id="IPR000182">
    <property type="entry name" value="GNAT_dom"/>
</dbReference>
<dbReference type="PANTHER" id="PTHR37817:SF1">
    <property type="entry name" value="N-ACETYLTRANSFERASE EIS"/>
    <property type="match status" value="1"/>
</dbReference>
<dbReference type="PANTHER" id="PTHR37817">
    <property type="entry name" value="N-ACETYLTRANSFERASE EIS"/>
    <property type="match status" value="1"/>
</dbReference>
<organism evidence="2 3">
    <name type="scientific">Agathobaculum hominis</name>
    <dbReference type="NCBI Taxonomy" id="2763014"/>
    <lineage>
        <taxon>Bacteria</taxon>
        <taxon>Bacillati</taxon>
        <taxon>Bacillota</taxon>
        <taxon>Clostridia</taxon>
        <taxon>Eubacteriales</taxon>
        <taxon>Butyricicoccaceae</taxon>
        <taxon>Agathobaculum</taxon>
    </lineage>
</organism>
<accession>A0ABR7GM82</accession>
<dbReference type="CDD" id="cd04301">
    <property type="entry name" value="NAT_SF"/>
    <property type="match status" value="1"/>
</dbReference>
<dbReference type="InterPro" id="IPR051554">
    <property type="entry name" value="Acetyltransferase_Eis"/>
</dbReference>
<sequence length="266" mass="30407">MIRFAEQRDLPAIYSLWETCFPDEGGFNGYFFSHLYEPQHTLLLMQENTLCAMLQMLPYTLSVNGELREITYIYGVCTHPSHRRRGYAAELLERSFALDKEKNRAASILIPAEKWLFEFYRPFGYAETFYLSRRSLTRTAGEFELPRRLSDAHIPQINALYEASCPPLHITRSREEWSRQIAMFDALGVGVYGWFDGAALTAYAFCWEDTAQEAIGLTANRERGLLNALSRETLTVTAPGSETALGVAKWHDRSCADNGYINLMLN</sequence>
<keyword evidence="3" id="KW-1185">Reference proteome</keyword>
<evidence type="ECO:0000313" key="2">
    <source>
        <dbReference type="EMBL" id="MBC5695411.1"/>
    </source>
</evidence>
<gene>
    <name evidence="2" type="ORF">H8S02_05550</name>
</gene>
<dbReference type="PROSITE" id="PS51186">
    <property type="entry name" value="GNAT"/>
    <property type="match status" value="1"/>
</dbReference>
<evidence type="ECO:0000313" key="3">
    <source>
        <dbReference type="Proteomes" id="UP000641741"/>
    </source>
</evidence>
<comment type="caution">
    <text evidence="2">The sequence shown here is derived from an EMBL/GenBank/DDBJ whole genome shotgun (WGS) entry which is preliminary data.</text>
</comment>
<proteinExistence type="predicted"/>
<dbReference type="Proteomes" id="UP000641741">
    <property type="component" value="Unassembled WGS sequence"/>
</dbReference>
<dbReference type="InterPro" id="IPR016181">
    <property type="entry name" value="Acyl_CoA_acyltransferase"/>
</dbReference>
<dbReference type="Pfam" id="PF13527">
    <property type="entry name" value="Acetyltransf_9"/>
    <property type="match status" value="1"/>
</dbReference>
<evidence type="ECO:0000259" key="1">
    <source>
        <dbReference type="PROSITE" id="PS51186"/>
    </source>
</evidence>
<reference evidence="2 3" key="1">
    <citation type="submission" date="2020-08" db="EMBL/GenBank/DDBJ databases">
        <title>Genome public.</title>
        <authorList>
            <person name="Liu C."/>
            <person name="Sun Q."/>
        </authorList>
    </citation>
    <scope>NUCLEOTIDE SEQUENCE [LARGE SCALE GENOMIC DNA]</scope>
    <source>
        <strain evidence="2 3">M2</strain>
    </source>
</reference>
<dbReference type="EMBL" id="JACOPK010000004">
    <property type="protein sequence ID" value="MBC5695411.1"/>
    <property type="molecule type" value="Genomic_DNA"/>
</dbReference>
<dbReference type="SUPFAM" id="SSF55729">
    <property type="entry name" value="Acyl-CoA N-acyltransferases (Nat)"/>
    <property type="match status" value="1"/>
</dbReference>
<name>A0ABR7GM82_9FIRM</name>
<feature type="domain" description="N-acetyltransferase" evidence="1">
    <location>
        <begin position="1"/>
        <end position="148"/>
    </location>
</feature>
<dbReference type="Gene3D" id="3.40.630.30">
    <property type="match status" value="1"/>
</dbReference>
<dbReference type="RefSeq" id="WP_186969673.1">
    <property type="nucleotide sequence ID" value="NZ_JACOPK010000004.1"/>
</dbReference>
<protein>
    <submittedName>
        <fullName evidence="2">GNAT family N-acetyltransferase</fullName>
    </submittedName>
</protein>